<dbReference type="Proteomes" id="UP000828390">
    <property type="component" value="Unassembled WGS sequence"/>
</dbReference>
<reference evidence="8" key="1">
    <citation type="journal article" date="2019" name="bioRxiv">
        <title>The Genome of the Zebra Mussel, Dreissena polymorpha: A Resource for Invasive Species Research.</title>
        <authorList>
            <person name="McCartney M.A."/>
            <person name="Auch B."/>
            <person name="Kono T."/>
            <person name="Mallez S."/>
            <person name="Zhang Y."/>
            <person name="Obille A."/>
            <person name="Becker A."/>
            <person name="Abrahante J.E."/>
            <person name="Garbe J."/>
            <person name="Badalamenti J.P."/>
            <person name="Herman A."/>
            <person name="Mangelson H."/>
            <person name="Liachko I."/>
            <person name="Sullivan S."/>
            <person name="Sone E.D."/>
            <person name="Koren S."/>
            <person name="Silverstein K.A.T."/>
            <person name="Beckman K.B."/>
            <person name="Gohl D.M."/>
        </authorList>
    </citation>
    <scope>NUCLEOTIDE SEQUENCE</scope>
    <source>
        <strain evidence="8">Duluth1</strain>
        <tissue evidence="8">Whole animal</tissue>
    </source>
</reference>
<gene>
    <name evidence="8" type="ORF">DPMN_067109</name>
</gene>
<dbReference type="GO" id="GO:0005634">
    <property type="term" value="C:nucleus"/>
    <property type="evidence" value="ECO:0007669"/>
    <property type="project" value="UniProtKB-SubCell"/>
</dbReference>
<dbReference type="PANTHER" id="PTHR14453">
    <property type="entry name" value="PARP/ZINC FINGER CCCH TYPE DOMAIN CONTAINING PROTEIN"/>
    <property type="match status" value="1"/>
</dbReference>
<evidence type="ECO:0000313" key="9">
    <source>
        <dbReference type="Proteomes" id="UP000828390"/>
    </source>
</evidence>
<feature type="region of interest" description="Disordered" evidence="6">
    <location>
        <begin position="694"/>
        <end position="856"/>
    </location>
</feature>
<dbReference type="CDD" id="cd02907">
    <property type="entry name" value="Macro_Af1521_BAL-like"/>
    <property type="match status" value="1"/>
</dbReference>
<dbReference type="GO" id="GO:0070212">
    <property type="term" value="P:protein poly-ADP-ribosylation"/>
    <property type="evidence" value="ECO:0007669"/>
    <property type="project" value="TreeGrafter"/>
</dbReference>
<feature type="region of interest" description="Disordered" evidence="6">
    <location>
        <begin position="437"/>
        <end position="470"/>
    </location>
</feature>
<evidence type="ECO:0000256" key="6">
    <source>
        <dbReference type="SAM" id="MobiDB-lite"/>
    </source>
</evidence>
<evidence type="ECO:0000256" key="2">
    <source>
        <dbReference type="ARBA" id="ARBA00022676"/>
    </source>
</evidence>
<feature type="domain" description="Macro" evidence="7">
    <location>
        <begin position="226"/>
        <end position="418"/>
    </location>
</feature>
<feature type="domain" description="Macro" evidence="7">
    <location>
        <begin position="500"/>
        <end position="691"/>
    </location>
</feature>
<evidence type="ECO:0000256" key="1">
    <source>
        <dbReference type="ARBA" id="ARBA00004123"/>
    </source>
</evidence>
<sequence>MAGNVPVFDDEGDPAVGSKEADSLGETDETVLIKEYDSKDAAILKLFFKEELKEISLVGLVKCHPPQGPGLKLLIQSVQKKRARVDPLIKDLDNKLKMIKEREVTVPSDAFAKLAELMRSEEKRQDGAEQKELVLYRPDIVKKIVQVFFWPGNDKAVIKLERELGIIKTGGTPNKYTPSDQAEGRNPSDAGSHLYPDLKASSSGDDHDYEYMECGPSPQPSANPRSDAFVKRFSGTLTLHVYRGSILNLPVDAIVNAANDNMDHGGGVAKVISEAAGCDLDRESKRKISKLPKGLLPVTRNIVTTAGKLKYRGVIHAVGPQWYDSKYRDDKICCLDDLYDTIKNVLETCDRKGYKTVAMPAISAGIYAVPKKLCADMYVRAAAEYSQIHGSKLPKALHIVDIDKEILDLVKKSVENYDKNPELIDQRKTVPDHLASHQQWNRRGRGRGQRGGQVWNGDHGSNKSQVHGSPVASESQLLIDGLPITCEVKKLEDEKFRWGGIAQKYILNKDLTVKIFKGDITRSSHIDALVCGIGPDMKFSGFVDEVLKKAGGYDFQEKIKKKFQKANSFKQGDILSCKPGNLKVGNIVFVVADKLIDVGNTEQKNYRDWVYNLLKKAHEWNFKRIAVPLFSTGQLQTNENKLQKCAIALLQALANFVDNISGRKSSMKEIHLVNNNDLVTRSLVRVFDVASKNHEHNVSKTSSSASKSHWKDAEKGQTTPEHLASSNTDDRHTQQHTTANACFSGSYGSIDRKSKYKKKDLCTSPPKGNDAARVKTQDSIPREGRHYHASSGATGGEGYNEAGEFSDEDDMLPVNSRPKQSSTLHTDNQGTSGNGSLDGSTSTPPVSKGNVQIFED</sequence>
<feature type="compositionally biased region" description="Basic and acidic residues" evidence="6">
    <location>
        <begin position="770"/>
        <end position="786"/>
    </location>
</feature>
<feature type="region of interest" description="Disordered" evidence="6">
    <location>
        <begin position="1"/>
        <end position="23"/>
    </location>
</feature>
<dbReference type="GO" id="GO:0005737">
    <property type="term" value="C:cytoplasm"/>
    <property type="evidence" value="ECO:0007669"/>
    <property type="project" value="TreeGrafter"/>
</dbReference>
<keyword evidence="5" id="KW-0539">Nucleus</keyword>
<feature type="compositionally biased region" description="Polar residues" evidence="6">
    <location>
        <begin position="735"/>
        <end position="747"/>
    </location>
</feature>
<dbReference type="Pfam" id="PF01661">
    <property type="entry name" value="Macro"/>
    <property type="match status" value="2"/>
</dbReference>
<evidence type="ECO:0000256" key="5">
    <source>
        <dbReference type="ARBA" id="ARBA00023242"/>
    </source>
</evidence>
<dbReference type="GO" id="GO:0003950">
    <property type="term" value="F:NAD+ poly-ADP-ribosyltransferase activity"/>
    <property type="evidence" value="ECO:0007669"/>
    <property type="project" value="TreeGrafter"/>
</dbReference>
<protein>
    <recommendedName>
        <fullName evidence="7">Macro domain-containing protein</fullName>
    </recommendedName>
</protein>
<evidence type="ECO:0000259" key="7">
    <source>
        <dbReference type="PROSITE" id="PS51154"/>
    </source>
</evidence>
<comment type="subcellular location">
    <subcellularLocation>
        <location evidence="1">Nucleus</location>
    </subcellularLocation>
</comment>
<dbReference type="GO" id="GO:0010629">
    <property type="term" value="P:negative regulation of gene expression"/>
    <property type="evidence" value="ECO:0007669"/>
    <property type="project" value="TreeGrafter"/>
</dbReference>
<dbReference type="InterPro" id="IPR002589">
    <property type="entry name" value="Macro_dom"/>
</dbReference>
<dbReference type="PROSITE" id="PS51154">
    <property type="entry name" value="MACRO"/>
    <property type="match status" value="2"/>
</dbReference>
<evidence type="ECO:0000256" key="3">
    <source>
        <dbReference type="ARBA" id="ARBA00022679"/>
    </source>
</evidence>
<dbReference type="OrthoDB" id="6133115at2759"/>
<feature type="compositionally biased region" description="Polar residues" evidence="6">
    <location>
        <begin position="817"/>
        <end position="845"/>
    </location>
</feature>
<accession>A0A9D3YV95</accession>
<keyword evidence="2" id="KW-0328">Glycosyltransferase</keyword>
<dbReference type="GO" id="GO:1990404">
    <property type="term" value="F:NAD+-protein mono-ADP-ribosyltransferase activity"/>
    <property type="evidence" value="ECO:0007669"/>
    <property type="project" value="TreeGrafter"/>
</dbReference>
<name>A0A9D3YV95_DREPO</name>
<feature type="region of interest" description="Disordered" evidence="6">
    <location>
        <begin position="169"/>
        <end position="199"/>
    </location>
</feature>
<organism evidence="8 9">
    <name type="scientific">Dreissena polymorpha</name>
    <name type="common">Zebra mussel</name>
    <name type="synonym">Mytilus polymorpha</name>
    <dbReference type="NCBI Taxonomy" id="45954"/>
    <lineage>
        <taxon>Eukaryota</taxon>
        <taxon>Metazoa</taxon>
        <taxon>Spiralia</taxon>
        <taxon>Lophotrochozoa</taxon>
        <taxon>Mollusca</taxon>
        <taxon>Bivalvia</taxon>
        <taxon>Autobranchia</taxon>
        <taxon>Heteroconchia</taxon>
        <taxon>Euheterodonta</taxon>
        <taxon>Imparidentia</taxon>
        <taxon>Neoheterodontei</taxon>
        <taxon>Myida</taxon>
        <taxon>Dreissenoidea</taxon>
        <taxon>Dreissenidae</taxon>
        <taxon>Dreissena</taxon>
    </lineage>
</organism>
<keyword evidence="9" id="KW-1185">Reference proteome</keyword>
<dbReference type="Gene3D" id="3.40.220.10">
    <property type="entry name" value="Leucine Aminopeptidase, subunit E, domain 1"/>
    <property type="match status" value="2"/>
</dbReference>
<proteinExistence type="predicted"/>
<reference evidence="8" key="2">
    <citation type="submission" date="2020-11" db="EMBL/GenBank/DDBJ databases">
        <authorList>
            <person name="McCartney M.A."/>
            <person name="Auch B."/>
            <person name="Kono T."/>
            <person name="Mallez S."/>
            <person name="Becker A."/>
            <person name="Gohl D.M."/>
            <person name="Silverstein K.A.T."/>
            <person name="Koren S."/>
            <person name="Bechman K.B."/>
            <person name="Herman A."/>
            <person name="Abrahante J.E."/>
            <person name="Garbe J."/>
        </authorList>
    </citation>
    <scope>NUCLEOTIDE SEQUENCE</scope>
    <source>
        <strain evidence="8">Duluth1</strain>
        <tissue evidence="8">Whole animal</tissue>
    </source>
</reference>
<feature type="compositionally biased region" description="Polar residues" evidence="6">
    <location>
        <begin position="716"/>
        <end position="727"/>
    </location>
</feature>
<keyword evidence="3" id="KW-0808">Transferase</keyword>
<keyword evidence="4" id="KW-0520">NAD</keyword>
<dbReference type="InterPro" id="IPR052056">
    <property type="entry name" value="Mono-ARTD/PARP"/>
</dbReference>
<comment type="caution">
    <text evidence="8">The sequence shown here is derived from an EMBL/GenBank/DDBJ whole genome shotgun (WGS) entry which is preliminary data.</text>
</comment>
<dbReference type="PANTHER" id="PTHR14453:SF67">
    <property type="entry name" value="POLY [ADP-RIBOSE] POLYMERASE"/>
    <property type="match status" value="1"/>
</dbReference>
<dbReference type="GO" id="GO:0003714">
    <property type="term" value="F:transcription corepressor activity"/>
    <property type="evidence" value="ECO:0007669"/>
    <property type="project" value="TreeGrafter"/>
</dbReference>
<dbReference type="SMART" id="SM00506">
    <property type="entry name" value="A1pp"/>
    <property type="match status" value="2"/>
</dbReference>
<dbReference type="EMBL" id="JAIWYP010000014">
    <property type="protein sequence ID" value="KAH3707698.1"/>
    <property type="molecule type" value="Genomic_DNA"/>
</dbReference>
<dbReference type="AlphaFoldDB" id="A0A9D3YV95"/>
<feature type="compositionally biased region" description="Polar residues" evidence="6">
    <location>
        <begin position="171"/>
        <end position="180"/>
    </location>
</feature>
<dbReference type="SUPFAM" id="SSF52949">
    <property type="entry name" value="Macro domain-like"/>
    <property type="match status" value="2"/>
</dbReference>
<dbReference type="InterPro" id="IPR043472">
    <property type="entry name" value="Macro_dom-like"/>
</dbReference>
<evidence type="ECO:0000313" key="8">
    <source>
        <dbReference type="EMBL" id="KAH3707698.1"/>
    </source>
</evidence>
<evidence type="ECO:0000256" key="4">
    <source>
        <dbReference type="ARBA" id="ARBA00023027"/>
    </source>
</evidence>